<feature type="domain" description="PDZ" evidence="2">
    <location>
        <begin position="175"/>
        <end position="232"/>
    </location>
</feature>
<protein>
    <recommendedName>
        <fullName evidence="2">PDZ domain-containing protein</fullName>
    </recommendedName>
</protein>
<dbReference type="SUPFAM" id="SSF50156">
    <property type="entry name" value="PDZ domain-like"/>
    <property type="match status" value="1"/>
</dbReference>
<reference evidence="3 4" key="1">
    <citation type="journal article" date="2009" name="PLoS ONE">
        <title>The complete genome of Teredinibacter turnerae T7901: an intracellular endosymbiont of marine wood-boring bivalves (shipworms).</title>
        <authorList>
            <person name="Yang J.C."/>
            <person name="Madupu R."/>
            <person name="Durkin A.S."/>
            <person name="Ekborg N.A."/>
            <person name="Pedamallu C.S."/>
            <person name="Hostetler J.B."/>
            <person name="Radune D."/>
            <person name="Toms B.S."/>
            <person name="Henrissat B."/>
            <person name="Coutinho P.M."/>
            <person name="Schwarz S."/>
            <person name="Field L."/>
            <person name="Trindade-Silva A.E."/>
            <person name="Soares C.A.G."/>
            <person name="Elshahawi S."/>
            <person name="Hanora A."/>
            <person name="Schmidt E.W."/>
            <person name="Haygood M.G."/>
            <person name="Posfai J."/>
            <person name="Benner J."/>
            <person name="Madinger C."/>
            <person name="Nove J."/>
            <person name="Anton B."/>
            <person name="Chaudhary K."/>
            <person name="Foster J."/>
            <person name="Holman A."/>
            <person name="Kumar S."/>
            <person name="Lessard P.A."/>
            <person name="Luyten Y.A."/>
            <person name="Slatko B."/>
            <person name="Wood N."/>
            <person name="Wu B."/>
            <person name="Teplitski M."/>
            <person name="Mougous J.D."/>
            <person name="Ward N."/>
            <person name="Eisen J.A."/>
            <person name="Badger J.H."/>
            <person name="Distel D.L."/>
        </authorList>
    </citation>
    <scope>NUCLEOTIDE SEQUENCE [LARGE SCALE GENOMIC DNA]</scope>
    <source>
        <strain evidence="4">ATCC 39867 / T7901</strain>
    </source>
</reference>
<dbReference type="HOGENOM" id="CLU_640807_0_0_6"/>
<dbReference type="AlphaFoldDB" id="C5BI89"/>
<feature type="signal peptide" evidence="1">
    <location>
        <begin position="1"/>
        <end position="27"/>
    </location>
</feature>
<evidence type="ECO:0000256" key="1">
    <source>
        <dbReference type="SAM" id="SignalP"/>
    </source>
</evidence>
<dbReference type="Proteomes" id="UP000009080">
    <property type="component" value="Chromosome"/>
</dbReference>
<evidence type="ECO:0000313" key="3">
    <source>
        <dbReference type="EMBL" id="ACR11242.1"/>
    </source>
</evidence>
<dbReference type="Gene3D" id="2.30.42.10">
    <property type="match status" value="1"/>
</dbReference>
<dbReference type="eggNOG" id="COG0265">
    <property type="taxonomic scope" value="Bacteria"/>
</dbReference>
<dbReference type="KEGG" id="ttu:TERTU_4266"/>
<dbReference type="STRING" id="377629.TERTU_4266"/>
<feature type="chain" id="PRO_5002948834" description="PDZ domain-containing protein" evidence="1">
    <location>
        <begin position="28"/>
        <end position="428"/>
    </location>
</feature>
<proteinExistence type="predicted"/>
<evidence type="ECO:0000259" key="2">
    <source>
        <dbReference type="PROSITE" id="PS50106"/>
    </source>
</evidence>
<accession>C5BI89</accession>
<dbReference type="InterPro" id="IPR009380">
    <property type="entry name" value="DUF1036"/>
</dbReference>
<dbReference type="OrthoDB" id="9806840at2"/>
<evidence type="ECO:0000313" key="4">
    <source>
        <dbReference type="Proteomes" id="UP000009080"/>
    </source>
</evidence>
<gene>
    <name evidence="3" type="ordered locus">TERTU_4266</name>
</gene>
<dbReference type="PROSITE" id="PS50106">
    <property type="entry name" value="PDZ"/>
    <property type="match status" value="1"/>
</dbReference>
<keyword evidence="4" id="KW-1185">Reference proteome</keyword>
<dbReference type="InterPro" id="IPR001478">
    <property type="entry name" value="PDZ"/>
</dbReference>
<dbReference type="EMBL" id="CP001614">
    <property type="protein sequence ID" value="ACR11242.1"/>
    <property type="molecule type" value="Genomic_DNA"/>
</dbReference>
<dbReference type="Pfam" id="PF00595">
    <property type="entry name" value="PDZ"/>
    <property type="match status" value="1"/>
</dbReference>
<organism evidence="3 4">
    <name type="scientific">Teredinibacter turnerae (strain ATCC 39867 / T7901)</name>
    <dbReference type="NCBI Taxonomy" id="377629"/>
    <lineage>
        <taxon>Bacteria</taxon>
        <taxon>Pseudomonadati</taxon>
        <taxon>Pseudomonadota</taxon>
        <taxon>Gammaproteobacteria</taxon>
        <taxon>Cellvibrionales</taxon>
        <taxon>Cellvibrionaceae</taxon>
        <taxon>Teredinibacter</taxon>
    </lineage>
</organism>
<dbReference type="RefSeq" id="WP_015817354.1">
    <property type="nucleotide sequence ID" value="NC_012997.1"/>
</dbReference>
<sequence length="428" mass="47323">MKPLLRTCTILVGLAVSLCITAQPAHADSAKICNRTPFPIFVAYVHFSQDSAKWEKQGWYRTLPGDCTTTRASNADFYYYFAEADTNDIVAKNLNKTSSYWGGGKEENALSFCVTHKAFTKFTDDCTDMPRTVTFARRDMGGTQELTCSNCGLTIATLEQAGIAYRRLQGQIRYGKSLSDDPKGTPFRIGVEAEGDAHGPFITKVYSGLPAEHLLQPGDRIMMLDNHRVTNLYDMVFLLQEFGYRADPRKRHITIGFTRYAPTPTYYEAELPVLYYRALDDNISISEGDAAALALVDGAVFNTSPYLRCIGSFIYNEYNEIPKHQREKNCVAKRLAERARAAELHDSMAIYDFVGSLTSPRLIFKLGGKAVARSAVRRAMFAMADEAVQGAISEVGWAGGIRQVRAPELVKTMSIGAVAGGVIGFIAR</sequence>
<name>C5BI89_TERTT</name>
<keyword evidence="1" id="KW-0732">Signal</keyword>
<dbReference type="InterPro" id="IPR036034">
    <property type="entry name" value="PDZ_sf"/>
</dbReference>
<dbReference type="Pfam" id="PF06282">
    <property type="entry name" value="DUF1036"/>
    <property type="match status" value="1"/>
</dbReference>